<evidence type="ECO:0000313" key="4">
    <source>
        <dbReference type="Proteomes" id="UP001217838"/>
    </source>
</evidence>
<sequence length="253" mass="25521">MISRALVPLFTSLLLAACFDDSRGEDTDSTSSATALTPGSASQVTGDNTSTSTTTTSSTSTGWTTEEPTTWVTSTGPATETTGEPPGTTTTTTGEGNAGCEMYCSAMMAACGGVNAQYTSVESCIGACGGMPPGNPGETSGNSLSCRIYHAGMASIDPVVHCVHAGPSGAGACGQNCEGFCAIANSICPAEHPTVDQCLGNCQIFPDTEPYNTEDAAGDTLACRIYHLMIAATSPGDAEVHCSHTLAGSPVCM</sequence>
<dbReference type="PROSITE" id="PS51257">
    <property type="entry name" value="PROKAR_LIPOPROTEIN"/>
    <property type="match status" value="1"/>
</dbReference>
<dbReference type="EMBL" id="JAQNDN010000027">
    <property type="protein sequence ID" value="MDC0675154.1"/>
    <property type="molecule type" value="Genomic_DNA"/>
</dbReference>
<accession>A0ABT5BLY5</accession>
<name>A0ABT5BLY5_9BACT</name>
<proteinExistence type="predicted"/>
<feature type="region of interest" description="Disordered" evidence="1">
    <location>
        <begin position="24"/>
        <end position="94"/>
    </location>
</feature>
<feature type="signal peptide" evidence="2">
    <location>
        <begin position="1"/>
        <end position="16"/>
    </location>
</feature>
<evidence type="ECO:0000313" key="3">
    <source>
        <dbReference type="EMBL" id="MDC0675154.1"/>
    </source>
</evidence>
<evidence type="ECO:0000256" key="2">
    <source>
        <dbReference type="SAM" id="SignalP"/>
    </source>
</evidence>
<dbReference type="RefSeq" id="WP_272009955.1">
    <property type="nucleotide sequence ID" value="NZ_JAQNDN010000027.1"/>
</dbReference>
<evidence type="ECO:0000256" key="1">
    <source>
        <dbReference type="SAM" id="MobiDB-lite"/>
    </source>
</evidence>
<keyword evidence="4" id="KW-1185">Reference proteome</keyword>
<feature type="chain" id="PRO_5047255604" evidence="2">
    <location>
        <begin position="17"/>
        <end position="253"/>
    </location>
</feature>
<keyword evidence="2" id="KW-0732">Signal</keyword>
<feature type="compositionally biased region" description="Low complexity" evidence="1">
    <location>
        <begin position="49"/>
        <end position="94"/>
    </location>
</feature>
<comment type="caution">
    <text evidence="3">The sequence shown here is derived from an EMBL/GenBank/DDBJ whole genome shotgun (WGS) entry which is preliminary data.</text>
</comment>
<feature type="compositionally biased region" description="Polar residues" evidence="1">
    <location>
        <begin position="37"/>
        <end position="48"/>
    </location>
</feature>
<protein>
    <submittedName>
        <fullName evidence="3">Uncharacterized protein</fullName>
    </submittedName>
</protein>
<dbReference type="Proteomes" id="UP001217838">
    <property type="component" value="Unassembled WGS sequence"/>
</dbReference>
<reference evidence="3 4" key="1">
    <citation type="submission" date="2022-11" db="EMBL/GenBank/DDBJ databases">
        <title>Minimal conservation of predation-associated metabolite biosynthetic gene clusters underscores biosynthetic potential of Myxococcota including descriptions for ten novel species: Archangium lansinium sp. nov., Myxococcus landrumus sp. nov., Nannocystis bai.</title>
        <authorList>
            <person name="Ahearne A."/>
            <person name="Stevens C."/>
            <person name="Dowd S."/>
        </authorList>
    </citation>
    <scope>NUCLEOTIDE SEQUENCE [LARGE SCALE GENOMIC DNA]</scope>
    <source>
        <strain evidence="3 4">NCELM</strain>
    </source>
</reference>
<organism evidence="3 4">
    <name type="scientific">Nannocystis radixulma</name>
    <dbReference type="NCBI Taxonomy" id="2995305"/>
    <lineage>
        <taxon>Bacteria</taxon>
        <taxon>Pseudomonadati</taxon>
        <taxon>Myxococcota</taxon>
        <taxon>Polyangia</taxon>
        <taxon>Nannocystales</taxon>
        <taxon>Nannocystaceae</taxon>
        <taxon>Nannocystis</taxon>
    </lineage>
</organism>
<gene>
    <name evidence="3" type="ORF">POL58_45855</name>
</gene>